<dbReference type="InterPro" id="IPR036259">
    <property type="entry name" value="MFS_trans_sf"/>
</dbReference>
<feature type="transmembrane region" description="Helical" evidence="7">
    <location>
        <begin position="278"/>
        <end position="300"/>
    </location>
</feature>
<feature type="transmembrane region" description="Helical" evidence="7">
    <location>
        <begin position="252"/>
        <end position="271"/>
    </location>
</feature>
<evidence type="ECO:0000313" key="10">
    <source>
        <dbReference type="Proteomes" id="UP000033393"/>
    </source>
</evidence>
<dbReference type="InterPro" id="IPR050171">
    <property type="entry name" value="MFS_Transporters"/>
</dbReference>
<feature type="transmembrane region" description="Helical" evidence="7">
    <location>
        <begin position="45"/>
        <end position="66"/>
    </location>
</feature>
<dbReference type="InterPro" id="IPR020846">
    <property type="entry name" value="MFS_dom"/>
</dbReference>
<dbReference type="STRING" id="68170.GCA_000974445_06724"/>
<evidence type="ECO:0000256" key="4">
    <source>
        <dbReference type="ARBA" id="ARBA00022692"/>
    </source>
</evidence>
<dbReference type="Proteomes" id="UP000033393">
    <property type="component" value="Unassembled WGS sequence"/>
</dbReference>
<keyword evidence="5 7" id="KW-1133">Transmembrane helix</keyword>
<feature type="transmembrane region" description="Helical" evidence="7">
    <location>
        <begin position="145"/>
        <end position="165"/>
    </location>
</feature>
<dbReference type="GO" id="GO:0022857">
    <property type="term" value="F:transmembrane transporter activity"/>
    <property type="evidence" value="ECO:0007669"/>
    <property type="project" value="InterPro"/>
</dbReference>
<comment type="caution">
    <text evidence="9">The sequence shown here is derived from an EMBL/GenBank/DDBJ whole genome shotgun (WGS) entry which is preliminary data.</text>
</comment>
<organism evidence="9 10">
    <name type="scientific">Lentzea aerocolonigenes</name>
    <name type="common">Lechevalieria aerocolonigenes</name>
    <name type="synonym">Saccharothrix aerocolonigenes</name>
    <dbReference type="NCBI Taxonomy" id="68170"/>
    <lineage>
        <taxon>Bacteria</taxon>
        <taxon>Bacillati</taxon>
        <taxon>Actinomycetota</taxon>
        <taxon>Actinomycetes</taxon>
        <taxon>Pseudonocardiales</taxon>
        <taxon>Pseudonocardiaceae</taxon>
        <taxon>Lentzea</taxon>
    </lineage>
</organism>
<protein>
    <recommendedName>
        <fullName evidence="8">Major facilitator superfamily (MFS) profile domain-containing protein</fullName>
    </recommendedName>
</protein>
<dbReference type="Gene3D" id="1.20.1250.20">
    <property type="entry name" value="MFS general substrate transporter like domains"/>
    <property type="match status" value="1"/>
</dbReference>
<evidence type="ECO:0000256" key="3">
    <source>
        <dbReference type="ARBA" id="ARBA00022475"/>
    </source>
</evidence>
<dbReference type="PANTHER" id="PTHR23517:SF2">
    <property type="entry name" value="MULTIDRUG RESISTANCE PROTEIN MDTH"/>
    <property type="match status" value="1"/>
</dbReference>
<feature type="transmembrane region" description="Helical" evidence="7">
    <location>
        <begin position="306"/>
        <end position="324"/>
    </location>
</feature>
<dbReference type="EMBL" id="JYJG01000018">
    <property type="protein sequence ID" value="KJK52177.1"/>
    <property type="molecule type" value="Genomic_DNA"/>
</dbReference>
<reference evidence="9 10" key="1">
    <citation type="submission" date="2015-02" db="EMBL/GenBank/DDBJ databases">
        <authorList>
            <person name="Ju K.-S."/>
            <person name="Doroghazi J.R."/>
            <person name="Metcalf W."/>
        </authorList>
    </citation>
    <scope>NUCLEOTIDE SEQUENCE [LARGE SCALE GENOMIC DNA]</scope>
    <source>
        <strain evidence="9 10">NRRL B-16140</strain>
    </source>
</reference>
<proteinExistence type="predicted"/>
<name>A0A0F0HCW9_LENAE</name>
<feature type="transmembrane region" description="Helical" evidence="7">
    <location>
        <begin position="20"/>
        <end position="39"/>
    </location>
</feature>
<comment type="subcellular location">
    <subcellularLocation>
        <location evidence="1">Cell membrane</location>
        <topology evidence="1">Multi-pass membrane protein</topology>
    </subcellularLocation>
</comment>
<keyword evidence="6 7" id="KW-0472">Membrane</keyword>
<dbReference type="PATRIC" id="fig|68170.10.peg.5589"/>
<dbReference type="RefSeq" id="WP_196777602.1">
    <property type="nucleotide sequence ID" value="NZ_JYJG01000018.1"/>
</dbReference>
<feature type="transmembrane region" description="Helical" evidence="7">
    <location>
        <begin position="371"/>
        <end position="391"/>
    </location>
</feature>
<evidence type="ECO:0000256" key="1">
    <source>
        <dbReference type="ARBA" id="ARBA00004651"/>
    </source>
</evidence>
<evidence type="ECO:0000256" key="2">
    <source>
        <dbReference type="ARBA" id="ARBA00022448"/>
    </source>
</evidence>
<dbReference type="SUPFAM" id="SSF103473">
    <property type="entry name" value="MFS general substrate transporter"/>
    <property type="match status" value="1"/>
</dbReference>
<keyword evidence="2" id="KW-0813">Transport</keyword>
<evidence type="ECO:0000256" key="6">
    <source>
        <dbReference type="ARBA" id="ARBA00023136"/>
    </source>
</evidence>
<evidence type="ECO:0000259" key="8">
    <source>
        <dbReference type="PROSITE" id="PS50850"/>
    </source>
</evidence>
<feature type="domain" description="Major facilitator superfamily (MFS) profile" evidence="8">
    <location>
        <begin position="20"/>
        <end position="400"/>
    </location>
</feature>
<sequence>MGAALERARMLGRLSSLSPVARLLVGSQLLFNIGFYLVIPYLAGHLAGDLGLAGWVIGLVLGLRTFSQQGLFVVGGTLTDRFGPKPSILAGCAVRVAGFAVLAFASSLPGVLAGVVLVGVAGALFSPAVEASLARETQPDRRADVFSVFAVSGEIGAVTGPLLGVVLAGQFRAACLVGAALFTAIGMLHARFLPRTPGEHRAEPVLEGWREVLRNKTFLVFAAGYSAYLVSYNQLYLALPVELNRVAAGPRSLGLLFALASALIICCQLPVSAFGRRVLGRTGALIGGFVLIGLAFAVVAARPPGVSGAVAFVVLLVVGQMLAVPQAKELVPALAGERRLGTYFGVLATAGGVAVLVGSTASGALLEHGRVAWVLLALLPLAGACVLAALARSGAFSETPKGRK</sequence>
<dbReference type="PANTHER" id="PTHR23517">
    <property type="entry name" value="RESISTANCE PROTEIN MDTM, PUTATIVE-RELATED-RELATED"/>
    <property type="match status" value="1"/>
</dbReference>
<dbReference type="Pfam" id="PF07690">
    <property type="entry name" value="MFS_1"/>
    <property type="match status" value="1"/>
</dbReference>
<evidence type="ECO:0000313" key="9">
    <source>
        <dbReference type="EMBL" id="KJK52177.1"/>
    </source>
</evidence>
<accession>A0A0F0HCW9</accession>
<dbReference type="InterPro" id="IPR011701">
    <property type="entry name" value="MFS"/>
</dbReference>
<gene>
    <name evidence="9" type="ORF">UK23_04400</name>
</gene>
<dbReference type="GO" id="GO:0005886">
    <property type="term" value="C:plasma membrane"/>
    <property type="evidence" value="ECO:0007669"/>
    <property type="project" value="UniProtKB-SubCell"/>
</dbReference>
<feature type="transmembrane region" description="Helical" evidence="7">
    <location>
        <begin position="171"/>
        <end position="192"/>
    </location>
</feature>
<evidence type="ECO:0000256" key="7">
    <source>
        <dbReference type="SAM" id="Phobius"/>
    </source>
</evidence>
<feature type="transmembrane region" description="Helical" evidence="7">
    <location>
        <begin position="344"/>
        <end position="365"/>
    </location>
</feature>
<evidence type="ECO:0000256" key="5">
    <source>
        <dbReference type="ARBA" id="ARBA00022989"/>
    </source>
</evidence>
<keyword evidence="10" id="KW-1185">Reference proteome</keyword>
<dbReference type="PROSITE" id="PS50850">
    <property type="entry name" value="MFS"/>
    <property type="match status" value="1"/>
</dbReference>
<dbReference type="AlphaFoldDB" id="A0A0F0HCW9"/>
<keyword evidence="3" id="KW-1003">Cell membrane</keyword>
<feature type="transmembrane region" description="Helical" evidence="7">
    <location>
        <begin position="213"/>
        <end position="232"/>
    </location>
</feature>
<keyword evidence="4 7" id="KW-0812">Transmembrane</keyword>